<reference evidence="8 9" key="1">
    <citation type="submission" date="2022-01" db="EMBL/GenBank/DDBJ databases">
        <authorList>
            <person name="Xiong W."/>
            <person name="Schranz E."/>
        </authorList>
    </citation>
    <scope>NUCLEOTIDE SEQUENCE [LARGE SCALE GENOMIC DNA]</scope>
</reference>
<keyword evidence="5" id="KW-0505">Motor protein</keyword>
<dbReference type="EMBL" id="CAKMRJ010002417">
    <property type="protein sequence ID" value="CAH1429044.1"/>
    <property type="molecule type" value="Genomic_DNA"/>
</dbReference>
<keyword evidence="1" id="KW-0493">Microtubule</keyword>
<accession>A0AAU9MSF8</accession>
<keyword evidence="3" id="KW-0067">ATP-binding</keyword>
<dbReference type="Proteomes" id="UP001157418">
    <property type="component" value="Unassembled WGS sequence"/>
</dbReference>
<keyword evidence="9" id="KW-1185">Reference proteome</keyword>
<feature type="region of interest" description="Disordered" evidence="7">
    <location>
        <begin position="400"/>
        <end position="419"/>
    </location>
</feature>
<evidence type="ECO:0000256" key="6">
    <source>
        <dbReference type="SAM" id="Coils"/>
    </source>
</evidence>
<organism evidence="8 9">
    <name type="scientific">Lactuca virosa</name>
    <dbReference type="NCBI Taxonomy" id="75947"/>
    <lineage>
        <taxon>Eukaryota</taxon>
        <taxon>Viridiplantae</taxon>
        <taxon>Streptophyta</taxon>
        <taxon>Embryophyta</taxon>
        <taxon>Tracheophyta</taxon>
        <taxon>Spermatophyta</taxon>
        <taxon>Magnoliopsida</taxon>
        <taxon>eudicotyledons</taxon>
        <taxon>Gunneridae</taxon>
        <taxon>Pentapetalae</taxon>
        <taxon>asterids</taxon>
        <taxon>campanulids</taxon>
        <taxon>Asterales</taxon>
        <taxon>Asteraceae</taxon>
        <taxon>Cichorioideae</taxon>
        <taxon>Cichorieae</taxon>
        <taxon>Lactucinae</taxon>
        <taxon>Lactuca</taxon>
    </lineage>
</organism>
<evidence type="ECO:0000256" key="5">
    <source>
        <dbReference type="ARBA" id="ARBA00023175"/>
    </source>
</evidence>
<evidence type="ECO:0000256" key="2">
    <source>
        <dbReference type="ARBA" id="ARBA00022741"/>
    </source>
</evidence>
<keyword evidence="2" id="KW-0547">Nucleotide-binding</keyword>
<feature type="compositionally biased region" description="Polar residues" evidence="7">
    <location>
        <begin position="400"/>
        <end position="413"/>
    </location>
</feature>
<evidence type="ECO:0000256" key="7">
    <source>
        <dbReference type="SAM" id="MobiDB-lite"/>
    </source>
</evidence>
<evidence type="ECO:0000256" key="3">
    <source>
        <dbReference type="ARBA" id="ARBA00022840"/>
    </source>
</evidence>
<evidence type="ECO:0000256" key="1">
    <source>
        <dbReference type="ARBA" id="ARBA00022701"/>
    </source>
</evidence>
<feature type="coiled-coil region" evidence="6">
    <location>
        <begin position="539"/>
        <end position="611"/>
    </location>
</feature>
<dbReference type="GO" id="GO:0005874">
    <property type="term" value="C:microtubule"/>
    <property type="evidence" value="ECO:0007669"/>
    <property type="project" value="UniProtKB-KW"/>
</dbReference>
<sequence>MMLPHMEDDEDEEMEIVEEAEQVLLEATEACKNMETGLTEETSEQVDKSELVITTANDNEENDTFTTSTLTILPSEVSPILKCPTPSVSPTVTSSSRKSLRTSSTFTASQNALANNISESIMLSHKQSSAFGQTDRLAASLHHGLEVLDKNRKSFALGRSSFRFPCKPVQKDVGVQTFSLENVLSEEKEKSMEYLCNNCKSKTSELVEDKDTHEHDTSNLQMVPVDGSQLVDKSKQLVPKAVEKVLAGAIRREMALEEFCTKQHNEIMQLNRLVQQYKHERECNSIIGQLQEDKITRLENLMDGVLSAEEFVNEELTSLANEHQILKEKYENHPETLRKEIELKRIQDELERYRSFFDMGERDVLMEEIQYLRSQLQSYVDSSPKFSKTQTPVLQITYPSETNESPSLSTIPESTDEHRFESERIRFHEEESKWISLTQELKSQLEANRLLAEKQKQEVETERKCSQELKEAMQMAMEGHARMLEQYADLEERHMNMLIRQRRIQDGIEDVKKAATKAGVRGNESKFINALAAEISTLKVERERERGRFRDEIKGLQEQLRDTADAVQAAGELLVRLKEAEEAVAFAEARARDAEEETQNAYKHIEKLKKKHKNDTPIYNLQESNIKVDQQKQPRDEFDQFYNVEKEELTTLPEFSGYDRCNI</sequence>
<feature type="coiled-coil region" evidence="6">
    <location>
        <begin position="442"/>
        <end position="472"/>
    </location>
</feature>
<keyword evidence="4 6" id="KW-0175">Coiled coil</keyword>
<dbReference type="PANTHER" id="PTHR37739:SF17">
    <property type="entry name" value="KINESIN MOTOR DOMAIN-CONTAINING PROTEIN"/>
    <property type="match status" value="1"/>
</dbReference>
<gene>
    <name evidence="8" type="ORF">LVIROSA_LOCUS15924</name>
</gene>
<evidence type="ECO:0000313" key="9">
    <source>
        <dbReference type="Proteomes" id="UP001157418"/>
    </source>
</evidence>
<dbReference type="PANTHER" id="PTHR37739">
    <property type="entry name" value="KINESIN-LIKE PROTEIN KIN-12D"/>
    <property type="match status" value="1"/>
</dbReference>
<evidence type="ECO:0000256" key="4">
    <source>
        <dbReference type="ARBA" id="ARBA00023054"/>
    </source>
</evidence>
<dbReference type="AlphaFoldDB" id="A0AAU9MSF8"/>
<proteinExistence type="predicted"/>
<dbReference type="GO" id="GO:0005524">
    <property type="term" value="F:ATP binding"/>
    <property type="evidence" value="ECO:0007669"/>
    <property type="project" value="UniProtKB-KW"/>
</dbReference>
<dbReference type="InterPro" id="IPR044986">
    <property type="entry name" value="KIF15/KIN-12"/>
</dbReference>
<protein>
    <submittedName>
        <fullName evidence="8">Uncharacterized protein</fullName>
    </submittedName>
</protein>
<name>A0AAU9MSF8_9ASTR</name>
<evidence type="ECO:0000313" key="8">
    <source>
        <dbReference type="EMBL" id="CAH1429044.1"/>
    </source>
</evidence>
<comment type="caution">
    <text evidence="8">The sequence shown here is derived from an EMBL/GenBank/DDBJ whole genome shotgun (WGS) entry which is preliminary data.</text>
</comment>